<dbReference type="OrthoDB" id="7360669at2"/>
<accession>A0A2N0H5Y0</accession>
<organism evidence="1 2">
    <name type="scientific">Novosphingobium kunmingense</name>
    <dbReference type="NCBI Taxonomy" id="1211806"/>
    <lineage>
        <taxon>Bacteria</taxon>
        <taxon>Pseudomonadati</taxon>
        <taxon>Pseudomonadota</taxon>
        <taxon>Alphaproteobacteria</taxon>
        <taxon>Sphingomonadales</taxon>
        <taxon>Sphingomonadaceae</taxon>
        <taxon>Novosphingobium</taxon>
    </lineage>
</organism>
<sequence length="141" mass="15393">MYAIVDRPVAELDPASRLLVWAMRSWVQAVGRRQCPGLVIGAAFARQNMIAGLQPFLRMMAGLNRGGLENLEFCRLACNHVSEHEAILLQLVSDAGGGEVLIVRDTLSLLVEEEYVCDLFEAVVRLGSGLGRASESPQANR</sequence>
<reference evidence="1 2" key="1">
    <citation type="submission" date="2017-11" db="EMBL/GenBank/DDBJ databases">
        <title>Genomic Encyclopedia of Type Strains, Phase III (KMG-III): the genomes of soil and plant-associated and newly described type strains.</title>
        <authorList>
            <person name="Whitman W."/>
        </authorList>
    </citation>
    <scope>NUCLEOTIDE SEQUENCE [LARGE SCALE GENOMIC DNA]</scope>
    <source>
        <strain evidence="1 2">CGMCC 1.12274</strain>
    </source>
</reference>
<dbReference type="Proteomes" id="UP000232587">
    <property type="component" value="Unassembled WGS sequence"/>
</dbReference>
<dbReference type="AlphaFoldDB" id="A0A2N0H5Y0"/>
<protein>
    <submittedName>
        <fullName evidence="1">Uncharacterized protein</fullName>
    </submittedName>
</protein>
<name>A0A2N0H5Y0_9SPHN</name>
<keyword evidence="2" id="KW-1185">Reference proteome</keyword>
<evidence type="ECO:0000313" key="2">
    <source>
        <dbReference type="Proteomes" id="UP000232587"/>
    </source>
</evidence>
<gene>
    <name evidence="1" type="ORF">B0I00_2959</name>
</gene>
<proteinExistence type="predicted"/>
<evidence type="ECO:0000313" key="1">
    <source>
        <dbReference type="EMBL" id="PKB14327.1"/>
    </source>
</evidence>
<dbReference type="EMBL" id="PHUF01000005">
    <property type="protein sequence ID" value="PKB14327.1"/>
    <property type="molecule type" value="Genomic_DNA"/>
</dbReference>
<dbReference type="RefSeq" id="WP_100868132.1">
    <property type="nucleotide sequence ID" value="NZ_PHUF01000005.1"/>
</dbReference>
<comment type="caution">
    <text evidence="1">The sequence shown here is derived from an EMBL/GenBank/DDBJ whole genome shotgun (WGS) entry which is preliminary data.</text>
</comment>